<sequence>MAKITKTKKRRLIKTSDKTIEKKLKTQNLKQKLEEKEEREEEHPNPNQKQPQSNSDSGSVSDSDSDSSESDVENLPELLQAYTKDQLIELIVEAASKDSALFNRIRDAADGDVSHRKIFIHGLGWDTTRETLVAAFEPFGEIEECNLVLDKATGKAKGYGFVLFKTRRGAAKALKNPKKNISNRIASCQLASVGPANNNNTTTSSSSFNAQSDSASRKIYVSSVPHDVDGEKLRIFFAKFGEIETGPMGFDSQTGKCKGFALFLYKTVEGAKKALEEPFKVFEGHQLQCQKAAEGSKNKNSAVAPPQGQMQQPTLAAVAAAQNMALFGQHPNLNPLYGGLMGNVGGGFVPGSANPGMVARALNPGIMGGALNPSVIPVSQVGQVGAGVGGYSGGSHGLVNLGGGSHGLLSLGGGSHVSNPSLLGAYGTSGSLPMLQGLQHVYPNTQVQQPGSGRPQRASGSFAGYTSYMWYAILQLHFSCPSVVHMFLHLAFYAYSVLVFGSFVVKFVLHDELYGFKMFNLVTSTCILTLSQISSVCFVGTESIFLYTHTH</sequence>
<keyword evidence="1 2" id="KW-0694">RNA-binding</keyword>
<dbReference type="InterPro" id="IPR012677">
    <property type="entry name" value="Nucleotide-bd_a/b_plait_sf"/>
</dbReference>
<dbReference type="PROSITE" id="PS50102">
    <property type="entry name" value="RRM"/>
    <property type="match status" value="2"/>
</dbReference>
<evidence type="ECO:0000256" key="3">
    <source>
        <dbReference type="SAM" id="MobiDB-lite"/>
    </source>
</evidence>
<evidence type="ECO:0000259" key="5">
    <source>
        <dbReference type="PROSITE" id="PS50102"/>
    </source>
</evidence>
<feature type="compositionally biased region" description="Basic residues" evidence="3">
    <location>
        <begin position="1"/>
        <end position="13"/>
    </location>
</feature>
<dbReference type="PANTHER" id="PTHR48024:SF9">
    <property type="entry name" value="UBP1-ASSOCIATED PROTEINS 1A-RELATED"/>
    <property type="match status" value="1"/>
</dbReference>
<evidence type="ECO:0000256" key="2">
    <source>
        <dbReference type="PROSITE-ProRule" id="PRU00176"/>
    </source>
</evidence>
<gene>
    <name evidence="6" type="ORF">ORAREDHAP_LOCUS37924</name>
</gene>
<name>A0A6J5XPF7_PRUAR</name>
<feature type="transmembrane region" description="Helical" evidence="4">
    <location>
        <begin position="490"/>
        <end position="509"/>
    </location>
</feature>
<feature type="domain" description="RRM" evidence="5">
    <location>
        <begin position="217"/>
        <end position="294"/>
    </location>
</feature>
<evidence type="ECO:0000313" key="6">
    <source>
        <dbReference type="EMBL" id="CAB4314002.1"/>
    </source>
</evidence>
<dbReference type="Gene3D" id="3.30.70.330">
    <property type="match status" value="2"/>
</dbReference>
<dbReference type="AlphaFoldDB" id="A0A6J5XPF7"/>
<reference evidence="7" key="1">
    <citation type="journal article" date="2020" name="Genome Biol.">
        <title>Gamete binning: chromosome-level and haplotype-resolved genome assembly enabled by high-throughput single-cell sequencing of gamete genomes.</title>
        <authorList>
            <person name="Campoy J.A."/>
            <person name="Sun H."/>
            <person name="Goel M."/>
            <person name="Jiao W.-B."/>
            <person name="Folz-Donahue K."/>
            <person name="Wang N."/>
            <person name="Rubio M."/>
            <person name="Liu C."/>
            <person name="Kukat C."/>
            <person name="Ruiz D."/>
            <person name="Huettel B."/>
            <person name="Schneeberger K."/>
        </authorList>
    </citation>
    <scope>NUCLEOTIDE SEQUENCE [LARGE SCALE GENOMIC DNA]</scope>
    <source>
        <strain evidence="7">cv. Rojo Pasion</strain>
    </source>
</reference>
<evidence type="ECO:0000256" key="4">
    <source>
        <dbReference type="SAM" id="Phobius"/>
    </source>
</evidence>
<dbReference type="GO" id="GO:0003723">
    <property type="term" value="F:RNA binding"/>
    <property type="evidence" value="ECO:0007669"/>
    <property type="project" value="UniProtKB-UniRule"/>
</dbReference>
<feature type="compositionally biased region" description="Acidic residues" evidence="3">
    <location>
        <begin position="63"/>
        <end position="73"/>
    </location>
</feature>
<dbReference type="OrthoDB" id="1875751at2759"/>
<accession>A0A6J5XPF7</accession>
<feature type="region of interest" description="Disordered" evidence="3">
    <location>
        <begin position="1"/>
        <end position="73"/>
    </location>
</feature>
<feature type="compositionally biased region" description="Basic and acidic residues" evidence="3">
    <location>
        <begin position="31"/>
        <end position="44"/>
    </location>
</feature>
<protein>
    <recommendedName>
        <fullName evidence="5">RRM domain-containing protein</fullName>
    </recommendedName>
</protein>
<keyword evidence="7" id="KW-1185">Reference proteome</keyword>
<dbReference type="InterPro" id="IPR035979">
    <property type="entry name" value="RBD_domain_sf"/>
</dbReference>
<dbReference type="InterPro" id="IPR050886">
    <property type="entry name" value="RNA-binding_reg"/>
</dbReference>
<feature type="compositionally biased region" description="Basic and acidic residues" evidence="3">
    <location>
        <begin position="14"/>
        <end position="24"/>
    </location>
</feature>
<dbReference type="Pfam" id="PF00076">
    <property type="entry name" value="RRM_1"/>
    <property type="match status" value="2"/>
</dbReference>
<dbReference type="PANTHER" id="PTHR48024">
    <property type="entry name" value="GEO13361P1-RELATED"/>
    <property type="match status" value="1"/>
</dbReference>
<organism evidence="6 7">
    <name type="scientific">Prunus armeniaca</name>
    <name type="common">Apricot</name>
    <name type="synonym">Armeniaca vulgaris</name>
    <dbReference type="NCBI Taxonomy" id="36596"/>
    <lineage>
        <taxon>Eukaryota</taxon>
        <taxon>Viridiplantae</taxon>
        <taxon>Streptophyta</taxon>
        <taxon>Embryophyta</taxon>
        <taxon>Tracheophyta</taxon>
        <taxon>Spermatophyta</taxon>
        <taxon>Magnoliopsida</taxon>
        <taxon>eudicotyledons</taxon>
        <taxon>Gunneridae</taxon>
        <taxon>Pentapetalae</taxon>
        <taxon>rosids</taxon>
        <taxon>fabids</taxon>
        <taxon>Rosales</taxon>
        <taxon>Rosaceae</taxon>
        <taxon>Amygdaloideae</taxon>
        <taxon>Amygdaleae</taxon>
        <taxon>Prunus</taxon>
    </lineage>
</organism>
<dbReference type="EMBL" id="CAEKKB010000006">
    <property type="protein sequence ID" value="CAB4314002.1"/>
    <property type="molecule type" value="Genomic_DNA"/>
</dbReference>
<keyword evidence="4" id="KW-0812">Transmembrane</keyword>
<feature type="transmembrane region" description="Helical" evidence="4">
    <location>
        <begin position="521"/>
        <end position="547"/>
    </location>
</feature>
<evidence type="ECO:0000313" key="7">
    <source>
        <dbReference type="Proteomes" id="UP000507245"/>
    </source>
</evidence>
<dbReference type="GO" id="GO:0005634">
    <property type="term" value="C:nucleus"/>
    <property type="evidence" value="ECO:0007669"/>
    <property type="project" value="TreeGrafter"/>
</dbReference>
<keyword evidence="4" id="KW-1133">Transmembrane helix</keyword>
<keyword evidence="4" id="KW-0472">Membrane</keyword>
<dbReference type="SMART" id="SM00360">
    <property type="entry name" value="RRM"/>
    <property type="match status" value="2"/>
</dbReference>
<dbReference type="SUPFAM" id="SSF54928">
    <property type="entry name" value="RNA-binding domain, RBD"/>
    <property type="match status" value="2"/>
</dbReference>
<dbReference type="InterPro" id="IPR000504">
    <property type="entry name" value="RRM_dom"/>
</dbReference>
<feature type="domain" description="RRM" evidence="5">
    <location>
        <begin position="116"/>
        <end position="198"/>
    </location>
</feature>
<proteinExistence type="predicted"/>
<feature type="compositionally biased region" description="Low complexity" evidence="3">
    <location>
        <begin position="53"/>
        <end position="62"/>
    </location>
</feature>
<dbReference type="Proteomes" id="UP000507245">
    <property type="component" value="Unassembled WGS sequence"/>
</dbReference>
<evidence type="ECO:0000256" key="1">
    <source>
        <dbReference type="ARBA" id="ARBA00022884"/>
    </source>
</evidence>